<proteinExistence type="predicted"/>
<accession>A0ABR1ZX66</accession>
<dbReference type="Proteomes" id="UP001472677">
    <property type="component" value="Unassembled WGS sequence"/>
</dbReference>
<gene>
    <name evidence="1" type="ORF">V6N12_000290</name>
</gene>
<name>A0ABR1ZX66_9ROSI</name>
<sequence length="81" mass="9062">MGFAVAMHDALPFANLSASSESPGIGCLEQVEMKQNHEALQDETLHLHIFFANHQYMKHEAFASAPMVLMLLLHQAQEKQT</sequence>
<protein>
    <submittedName>
        <fullName evidence="1">Uncharacterized protein</fullName>
    </submittedName>
</protein>
<evidence type="ECO:0000313" key="1">
    <source>
        <dbReference type="EMBL" id="KAK8485319.1"/>
    </source>
</evidence>
<keyword evidence="2" id="KW-1185">Reference proteome</keyword>
<comment type="caution">
    <text evidence="1">The sequence shown here is derived from an EMBL/GenBank/DDBJ whole genome shotgun (WGS) entry which is preliminary data.</text>
</comment>
<evidence type="ECO:0000313" key="2">
    <source>
        <dbReference type="Proteomes" id="UP001472677"/>
    </source>
</evidence>
<organism evidence="1 2">
    <name type="scientific">Hibiscus sabdariffa</name>
    <name type="common">roselle</name>
    <dbReference type="NCBI Taxonomy" id="183260"/>
    <lineage>
        <taxon>Eukaryota</taxon>
        <taxon>Viridiplantae</taxon>
        <taxon>Streptophyta</taxon>
        <taxon>Embryophyta</taxon>
        <taxon>Tracheophyta</taxon>
        <taxon>Spermatophyta</taxon>
        <taxon>Magnoliopsida</taxon>
        <taxon>eudicotyledons</taxon>
        <taxon>Gunneridae</taxon>
        <taxon>Pentapetalae</taxon>
        <taxon>rosids</taxon>
        <taxon>malvids</taxon>
        <taxon>Malvales</taxon>
        <taxon>Malvaceae</taxon>
        <taxon>Malvoideae</taxon>
        <taxon>Hibiscus</taxon>
    </lineage>
</organism>
<dbReference type="EMBL" id="JBBPBM010001298">
    <property type="protein sequence ID" value="KAK8485319.1"/>
    <property type="molecule type" value="Genomic_DNA"/>
</dbReference>
<reference evidence="1 2" key="1">
    <citation type="journal article" date="2024" name="G3 (Bethesda)">
        <title>Genome assembly of Hibiscus sabdariffa L. provides insights into metabolisms of medicinal natural products.</title>
        <authorList>
            <person name="Kim T."/>
        </authorList>
    </citation>
    <scope>NUCLEOTIDE SEQUENCE [LARGE SCALE GENOMIC DNA]</scope>
    <source>
        <strain evidence="1">TK-2024</strain>
        <tissue evidence="1">Old leaves</tissue>
    </source>
</reference>